<proteinExistence type="predicted"/>
<name>A0A0C3GNQ6_OIDMZ</name>
<organism evidence="3 4">
    <name type="scientific">Oidiodendron maius (strain Zn)</name>
    <dbReference type="NCBI Taxonomy" id="913774"/>
    <lineage>
        <taxon>Eukaryota</taxon>
        <taxon>Fungi</taxon>
        <taxon>Dikarya</taxon>
        <taxon>Ascomycota</taxon>
        <taxon>Pezizomycotina</taxon>
        <taxon>Leotiomycetes</taxon>
        <taxon>Leotiomycetes incertae sedis</taxon>
        <taxon>Myxotrichaceae</taxon>
        <taxon>Oidiodendron</taxon>
    </lineage>
</organism>
<dbReference type="OrthoDB" id="303614at2759"/>
<dbReference type="InterPro" id="IPR029016">
    <property type="entry name" value="GAF-like_dom_sf"/>
</dbReference>
<feature type="compositionally biased region" description="Polar residues" evidence="1">
    <location>
        <begin position="221"/>
        <end position="234"/>
    </location>
</feature>
<dbReference type="Proteomes" id="UP000054321">
    <property type="component" value="Unassembled WGS sequence"/>
</dbReference>
<dbReference type="EMBL" id="KN832881">
    <property type="protein sequence ID" value="KIM97645.1"/>
    <property type="molecule type" value="Genomic_DNA"/>
</dbReference>
<dbReference type="SUPFAM" id="SSF55781">
    <property type="entry name" value="GAF domain-like"/>
    <property type="match status" value="1"/>
</dbReference>
<evidence type="ECO:0000259" key="2">
    <source>
        <dbReference type="Pfam" id="PF01590"/>
    </source>
</evidence>
<feature type="region of interest" description="Disordered" evidence="1">
    <location>
        <begin position="221"/>
        <end position="240"/>
    </location>
</feature>
<dbReference type="STRING" id="913774.A0A0C3GNQ6"/>
<feature type="region of interest" description="Disordered" evidence="1">
    <location>
        <begin position="258"/>
        <end position="280"/>
    </location>
</feature>
<feature type="region of interest" description="Disordered" evidence="1">
    <location>
        <begin position="1020"/>
        <end position="1067"/>
    </location>
</feature>
<dbReference type="HOGENOM" id="CLU_288216_0_0_1"/>
<evidence type="ECO:0000313" key="3">
    <source>
        <dbReference type="EMBL" id="KIM97645.1"/>
    </source>
</evidence>
<keyword evidence="4" id="KW-1185">Reference proteome</keyword>
<evidence type="ECO:0000313" key="4">
    <source>
        <dbReference type="Proteomes" id="UP000054321"/>
    </source>
</evidence>
<feature type="compositionally biased region" description="Low complexity" evidence="1">
    <location>
        <begin position="779"/>
        <end position="788"/>
    </location>
</feature>
<dbReference type="InParanoid" id="A0A0C3GNQ6"/>
<reference evidence="4" key="2">
    <citation type="submission" date="2015-01" db="EMBL/GenBank/DDBJ databases">
        <title>Evolutionary Origins and Diversification of the Mycorrhizal Mutualists.</title>
        <authorList>
            <consortium name="DOE Joint Genome Institute"/>
            <consortium name="Mycorrhizal Genomics Consortium"/>
            <person name="Kohler A."/>
            <person name="Kuo A."/>
            <person name="Nagy L.G."/>
            <person name="Floudas D."/>
            <person name="Copeland A."/>
            <person name="Barry K.W."/>
            <person name="Cichocki N."/>
            <person name="Veneault-Fourrey C."/>
            <person name="LaButti K."/>
            <person name="Lindquist E.A."/>
            <person name="Lipzen A."/>
            <person name="Lundell T."/>
            <person name="Morin E."/>
            <person name="Murat C."/>
            <person name="Riley R."/>
            <person name="Ohm R."/>
            <person name="Sun H."/>
            <person name="Tunlid A."/>
            <person name="Henrissat B."/>
            <person name="Grigoriev I.V."/>
            <person name="Hibbett D.S."/>
            <person name="Martin F."/>
        </authorList>
    </citation>
    <scope>NUCLEOTIDE SEQUENCE [LARGE SCALE GENOMIC DNA]</scope>
    <source>
        <strain evidence="4">Zn</strain>
    </source>
</reference>
<accession>A0A0C3GNQ6</accession>
<dbReference type="Gene3D" id="3.30.450.40">
    <property type="match status" value="1"/>
</dbReference>
<sequence length="1067" mass="117807">MFDAVVDTQPVISRLARSKDSLLSSFFQNPNLSSKISLLGHTKSLGFSLYHRRANSDLEVTAPSFHDYLMLSGGGLEPAFRLSLGTKARSSRRKSSFLGNYNSATKELRLPEASTGDLSGKKADLVLKESSGFVPILTPPQSPTPESREASNSTSRVLSVIVSPLTASKTPHERHVDLSGEQTPNTDEFNQLGVVSIMRLPSKMKSSALFGGMGDRVNGNPHSSVSVSGRQFSPPSFIRPDGRKLVARREPSPLAYMPSMESLRQDDSVHSSATDGSDEGVSLSRMLVRRDTIPEEDEGQYSQMAHYDQGRHYSEDHHHQITCCDQVIKSNYIPDHNQTPELECAKVEMSTLFQQQEEKISEEDITSEKITQQIDSIVETAALDDRSKSEWRTYMENYSKGSFNISAPPAPPLTSSNLRYLPSIFPHTEAQRASVFNSHSFSWDKVTADKLSQLLFSVMVKFELKSVAISFFNSKNEFIKAERGYNVEAISRPNSIAAHGLLSADVFVIPDTEKDWRFHGHPLVIAGPKIRFFAGAPLLGDGGQPIGMLSIFSEDCRPDFSPFDRRELADFAAEAMKDLILGAKYVQPPSGLSTQLERNATTGSLTKKTNGSELDNIDGHGLNSLTSSIHSLKQKLSATRLVSNLTTRDNSLQSNLNSFSRFGHRNFDCQDEYGSHKYDQAGDSGPALYKLDALNIGEFAPPSPRPFSSSDVSSIHKHPTNTPVHSQLGFPTTPGWEFSLQLLRSLSRAEYSVNSQEEDGQSLTSRGTPTRLSPRKATTRTYATATLAPKTASSPRGVPPSPGFSEKSFHSATRPTSREDARAQAALICSRTARRLGYDLIYAVELNPSLDAIDETQILQPGVLPMRILAAYGMNEPFRPDPEAHIEALRSKGCYYWQAPRNATDVAGGYQSGCLIGIPTQGGVQHFRTSGIVIGAFRKLVSGRDITFETTDIELRALVDAGNEVKNLFWLTSDSTLRLAPSGTNAEPMTEPYPAHEAVQIGQHPLSPFFQNSYAVNRAENRSESPHSYRTYTHDRVSRGHKSTMKEPVRYQLTPPRPKYRQADQFR</sequence>
<feature type="region of interest" description="Disordered" evidence="1">
    <location>
        <begin position="753"/>
        <end position="820"/>
    </location>
</feature>
<feature type="compositionally biased region" description="Basic and acidic residues" evidence="1">
    <location>
        <begin position="1020"/>
        <end position="1049"/>
    </location>
</feature>
<gene>
    <name evidence="3" type="ORF">OIDMADRAFT_57162</name>
</gene>
<feature type="compositionally biased region" description="Polar residues" evidence="1">
    <location>
        <begin position="761"/>
        <end position="771"/>
    </location>
</feature>
<dbReference type="InterPro" id="IPR003018">
    <property type="entry name" value="GAF"/>
</dbReference>
<feature type="region of interest" description="Disordered" evidence="1">
    <location>
        <begin position="168"/>
        <end position="187"/>
    </location>
</feature>
<feature type="region of interest" description="Disordered" evidence="1">
    <location>
        <begin position="134"/>
        <end position="155"/>
    </location>
</feature>
<feature type="domain" description="GAF" evidence="2">
    <location>
        <begin position="456"/>
        <end position="575"/>
    </location>
</feature>
<dbReference type="PANTHER" id="PTHR43102">
    <property type="entry name" value="SLR1143 PROTEIN"/>
    <property type="match status" value="1"/>
</dbReference>
<protein>
    <recommendedName>
        <fullName evidence="2">GAF domain-containing protein</fullName>
    </recommendedName>
</protein>
<reference evidence="3 4" key="1">
    <citation type="submission" date="2014-04" db="EMBL/GenBank/DDBJ databases">
        <authorList>
            <consortium name="DOE Joint Genome Institute"/>
            <person name="Kuo A."/>
            <person name="Martino E."/>
            <person name="Perotto S."/>
            <person name="Kohler A."/>
            <person name="Nagy L.G."/>
            <person name="Floudas D."/>
            <person name="Copeland A."/>
            <person name="Barry K.W."/>
            <person name="Cichocki N."/>
            <person name="Veneault-Fourrey C."/>
            <person name="LaButti K."/>
            <person name="Lindquist E.A."/>
            <person name="Lipzen A."/>
            <person name="Lundell T."/>
            <person name="Morin E."/>
            <person name="Murat C."/>
            <person name="Sun H."/>
            <person name="Tunlid A."/>
            <person name="Henrissat B."/>
            <person name="Grigoriev I.V."/>
            <person name="Hibbett D.S."/>
            <person name="Martin F."/>
            <person name="Nordberg H.P."/>
            <person name="Cantor M.N."/>
            <person name="Hua S.X."/>
        </authorList>
    </citation>
    <scope>NUCLEOTIDE SEQUENCE [LARGE SCALE GENOMIC DNA]</scope>
    <source>
        <strain evidence="3 4">Zn</strain>
    </source>
</reference>
<dbReference type="PANTHER" id="PTHR43102:SF2">
    <property type="entry name" value="GAF DOMAIN-CONTAINING PROTEIN"/>
    <property type="match status" value="1"/>
</dbReference>
<evidence type="ECO:0000256" key="1">
    <source>
        <dbReference type="SAM" id="MobiDB-lite"/>
    </source>
</evidence>
<feature type="region of interest" description="Disordered" evidence="1">
    <location>
        <begin position="704"/>
        <end position="728"/>
    </location>
</feature>
<dbReference type="Pfam" id="PF01590">
    <property type="entry name" value="GAF"/>
    <property type="match status" value="1"/>
</dbReference>
<dbReference type="AlphaFoldDB" id="A0A0C3GNQ6"/>